<dbReference type="Gene3D" id="1.10.630.10">
    <property type="entry name" value="Cytochrome P450"/>
    <property type="match status" value="1"/>
</dbReference>
<reference evidence="5 6" key="1">
    <citation type="submission" date="2024-08" db="EMBL/GenBank/DDBJ databases">
        <authorList>
            <person name="Cucini C."/>
            <person name="Frati F."/>
        </authorList>
    </citation>
    <scope>NUCLEOTIDE SEQUENCE [LARGE SCALE GENOMIC DNA]</scope>
</reference>
<organism evidence="5 6">
    <name type="scientific">Orchesella dallaii</name>
    <dbReference type="NCBI Taxonomy" id="48710"/>
    <lineage>
        <taxon>Eukaryota</taxon>
        <taxon>Metazoa</taxon>
        <taxon>Ecdysozoa</taxon>
        <taxon>Arthropoda</taxon>
        <taxon>Hexapoda</taxon>
        <taxon>Collembola</taxon>
        <taxon>Entomobryomorpha</taxon>
        <taxon>Entomobryoidea</taxon>
        <taxon>Orchesellidae</taxon>
        <taxon>Orchesellinae</taxon>
        <taxon>Orchesella</taxon>
    </lineage>
</organism>
<dbReference type="InterPro" id="IPR001128">
    <property type="entry name" value="Cyt_P450"/>
</dbReference>
<keyword evidence="4" id="KW-0503">Monooxygenase</keyword>
<dbReference type="PRINTS" id="PR00463">
    <property type="entry name" value="EP450I"/>
</dbReference>
<gene>
    <name evidence="5" type="ORF">ODALV1_LOCUS24216</name>
</gene>
<evidence type="ECO:0000256" key="2">
    <source>
        <dbReference type="ARBA" id="ARBA00022723"/>
    </source>
</evidence>
<dbReference type="Proteomes" id="UP001642540">
    <property type="component" value="Unassembled WGS sequence"/>
</dbReference>
<sequence>MFSLTIWIFLATLGVIWFFTRKKEKKGQREIPGPKGLPLLGNIFQIGKFMHLQFNKWSEEYGDIYKVKMGTQEAIILSNPKLVKDMFSNDSAYAARPHVDGFDMYENEQPLGIVNSDGELWEVHRRFLLRQLRDFGFGKSAMENLILKEVDEVIKRFQATEGKPTGNLKETLSLAVINSLWTVVSCQRFEHDDPNLMKLVVNTNKAIEDLFEKAGVLVFIPWVKHVIPEMSGYNGFRRILDENRKWFEGVVEDHKKTFQEDNIRDFIDVYLAEVRKTTDENSVFYGALAEKQLVATIADLFLAGSDTTSTTLSWAVLYLCKNLQVQKKFQEEIATVTGNTRPVSVADRPIMPYTLALIDEVLRYSSIVPNGVQHRATVSKEFQGYYIAKDTWIMPNMYYMHHNPKVWGDPDNFRPERFLSEDSKTYKKNENLLPFQIGRRQCVGETLARDTIFLFLTNIFQKFTVTFDPNSPEPSMTEVSPGFLLKPTPFSVITKSRI</sequence>
<dbReference type="InterPro" id="IPR036396">
    <property type="entry name" value="Cyt_P450_sf"/>
</dbReference>
<dbReference type="Pfam" id="PF00067">
    <property type="entry name" value="p450"/>
    <property type="match status" value="1"/>
</dbReference>
<evidence type="ECO:0000256" key="4">
    <source>
        <dbReference type="ARBA" id="ARBA00023033"/>
    </source>
</evidence>
<dbReference type="PANTHER" id="PTHR24300:SF403">
    <property type="entry name" value="CYTOCHROME P450 306A1"/>
    <property type="match status" value="1"/>
</dbReference>
<keyword evidence="4" id="KW-0560">Oxidoreductase</keyword>
<comment type="caution">
    <text evidence="5">The sequence shown here is derived from an EMBL/GenBank/DDBJ whole genome shotgun (WGS) entry which is preliminary data.</text>
</comment>
<name>A0ABP1RNB3_9HEXA</name>
<comment type="similarity">
    <text evidence="1">Belongs to the cytochrome P450 family.</text>
</comment>
<keyword evidence="2" id="KW-0479">Metal-binding</keyword>
<dbReference type="PANTHER" id="PTHR24300">
    <property type="entry name" value="CYTOCHROME P450 508A4-RELATED"/>
    <property type="match status" value="1"/>
</dbReference>
<keyword evidence="3" id="KW-0408">Iron</keyword>
<dbReference type="PRINTS" id="PR00385">
    <property type="entry name" value="P450"/>
</dbReference>
<evidence type="ECO:0000313" key="5">
    <source>
        <dbReference type="EMBL" id="CAL8131516.1"/>
    </source>
</evidence>
<dbReference type="InterPro" id="IPR050182">
    <property type="entry name" value="Cytochrome_P450_fam2"/>
</dbReference>
<accession>A0ABP1RNB3</accession>
<evidence type="ECO:0008006" key="7">
    <source>
        <dbReference type="Google" id="ProtNLM"/>
    </source>
</evidence>
<evidence type="ECO:0000313" key="6">
    <source>
        <dbReference type="Proteomes" id="UP001642540"/>
    </source>
</evidence>
<dbReference type="InterPro" id="IPR002401">
    <property type="entry name" value="Cyt_P450_E_grp-I"/>
</dbReference>
<protein>
    <recommendedName>
        <fullName evidence="7">Methyl farnesoate epoxidase</fullName>
    </recommendedName>
</protein>
<dbReference type="EMBL" id="CAXLJM020000088">
    <property type="protein sequence ID" value="CAL8131516.1"/>
    <property type="molecule type" value="Genomic_DNA"/>
</dbReference>
<evidence type="ECO:0000256" key="1">
    <source>
        <dbReference type="ARBA" id="ARBA00010617"/>
    </source>
</evidence>
<evidence type="ECO:0000256" key="3">
    <source>
        <dbReference type="ARBA" id="ARBA00023004"/>
    </source>
</evidence>
<proteinExistence type="inferred from homology"/>
<keyword evidence="6" id="KW-1185">Reference proteome</keyword>
<dbReference type="SUPFAM" id="SSF48264">
    <property type="entry name" value="Cytochrome P450"/>
    <property type="match status" value="1"/>
</dbReference>